<feature type="non-terminal residue" evidence="3">
    <location>
        <position position="1"/>
    </location>
</feature>
<feature type="compositionally biased region" description="Polar residues" evidence="1">
    <location>
        <begin position="1"/>
        <end position="18"/>
    </location>
</feature>
<dbReference type="Proteomes" id="UP000824540">
    <property type="component" value="Unassembled WGS sequence"/>
</dbReference>
<evidence type="ECO:0008006" key="5">
    <source>
        <dbReference type="Google" id="ProtNLM"/>
    </source>
</evidence>
<feature type="region of interest" description="Disordered" evidence="1">
    <location>
        <begin position="589"/>
        <end position="703"/>
    </location>
</feature>
<dbReference type="PANTHER" id="PTHR21585:SF0">
    <property type="entry name" value="ARMADILLO-LIKE HELICAL DOMAIN-CONTAINING PROTEIN 4"/>
    <property type="match status" value="1"/>
</dbReference>
<keyword evidence="2" id="KW-0472">Membrane</keyword>
<proteinExistence type="predicted"/>
<evidence type="ECO:0000256" key="2">
    <source>
        <dbReference type="SAM" id="Phobius"/>
    </source>
</evidence>
<evidence type="ECO:0000313" key="3">
    <source>
        <dbReference type="EMBL" id="KAG9344817.1"/>
    </source>
</evidence>
<dbReference type="AlphaFoldDB" id="A0A8T2P863"/>
<gene>
    <name evidence="3" type="ORF">JZ751_010505</name>
</gene>
<feature type="region of interest" description="Disordered" evidence="1">
    <location>
        <begin position="110"/>
        <end position="142"/>
    </location>
</feature>
<evidence type="ECO:0000313" key="4">
    <source>
        <dbReference type="Proteomes" id="UP000824540"/>
    </source>
</evidence>
<dbReference type="EMBL" id="JAFBMS010000019">
    <property type="protein sequence ID" value="KAG9344817.1"/>
    <property type="molecule type" value="Genomic_DNA"/>
</dbReference>
<feature type="region of interest" description="Disordered" evidence="1">
    <location>
        <begin position="75"/>
        <end position="95"/>
    </location>
</feature>
<feature type="region of interest" description="Disordered" evidence="1">
    <location>
        <begin position="761"/>
        <end position="791"/>
    </location>
</feature>
<protein>
    <recommendedName>
        <fullName evidence="5">Armadillo-like helical domain-containing protein 4</fullName>
    </recommendedName>
</protein>
<feature type="compositionally biased region" description="Basic residues" evidence="1">
    <location>
        <begin position="761"/>
        <end position="770"/>
    </location>
</feature>
<feature type="compositionally biased region" description="Basic and acidic residues" evidence="1">
    <location>
        <begin position="86"/>
        <end position="95"/>
    </location>
</feature>
<keyword evidence="4" id="KW-1185">Reference proteome</keyword>
<reference evidence="3" key="1">
    <citation type="thesis" date="2021" institute="BYU ScholarsArchive" country="Provo, UT, USA">
        <title>Applications of and Algorithms for Genome Assembly and Genomic Analyses with an Emphasis on Marine Teleosts.</title>
        <authorList>
            <person name="Pickett B.D."/>
        </authorList>
    </citation>
    <scope>NUCLEOTIDE SEQUENCE</scope>
    <source>
        <strain evidence="3">HI-2016</strain>
    </source>
</reference>
<feature type="region of interest" description="Disordered" evidence="1">
    <location>
        <begin position="458"/>
        <end position="490"/>
    </location>
</feature>
<feature type="region of interest" description="Disordered" evidence="1">
    <location>
        <begin position="1"/>
        <end position="28"/>
    </location>
</feature>
<feature type="transmembrane region" description="Helical" evidence="2">
    <location>
        <begin position="731"/>
        <end position="752"/>
    </location>
</feature>
<dbReference type="OrthoDB" id="9904542at2759"/>
<accession>A0A8T2P863</accession>
<evidence type="ECO:0000256" key="1">
    <source>
        <dbReference type="SAM" id="MobiDB-lite"/>
    </source>
</evidence>
<feature type="compositionally biased region" description="Polar residues" evidence="1">
    <location>
        <begin position="128"/>
        <end position="142"/>
    </location>
</feature>
<keyword evidence="2" id="KW-0812">Transmembrane</keyword>
<dbReference type="PANTHER" id="PTHR21585">
    <property type="entry name" value="FULL-LENGTH CDNA CLONE CS0DC025YL05 OF NEUROBLASTOMA"/>
    <property type="match status" value="1"/>
</dbReference>
<organism evidence="3 4">
    <name type="scientific">Albula glossodonta</name>
    <name type="common">roundjaw bonefish</name>
    <dbReference type="NCBI Taxonomy" id="121402"/>
    <lineage>
        <taxon>Eukaryota</taxon>
        <taxon>Metazoa</taxon>
        <taxon>Chordata</taxon>
        <taxon>Craniata</taxon>
        <taxon>Vertebrata</taxon>
        <taxon>Euteleostomi</taxon>
        <taxon>Actinopterygii</taxon>
        <taxon>Neopterygii</taxon>
        <taxon>Teleostei</taxon>
        <taxon>Albuliformes</taxon>
        <taxon>Albulidae</taxon>
        <taxon>Albula</taxon>
    </lineage>
</organism>
<keyword evidence="2" id="KW-1133">Transmembrane helix</keyword>
<sequence>YTCEKQNSQEPTIANSRNQDAHTDTGQARAHQTIRIVSNSATLSCYYSTKAGSIVAPLVTLLLIGAGLLVNATPIQPNPKTPDGQKQGDDSKAAQDMAEGRLEFRVPTMVLSTGSPKGPDGLSKYKNPANQMGQPATDSLSDQSRVIETGLGISRSREEFTAASLTELQKGGDAMPASAKVKLWREGDGFVNETEGEDNSQGHAVLKELGVDAEGPAPGGSMEPGLERSPERASQLGRLSWDKEQAGKHLSESQPGITEQTVPGSLLEEGRAPEVGVQEVDSVTTPAAEASVREVHDSPSAFMAPPGPETRGGAMELRAVEEAGQKESPGSEGNQEEVESVKIPIIWSPGLPSPIQATDTIETVPLVSSTVTPTPLGDAQTPTPAVLDAHSPLTPDRPQRWTTVTVGLSRPGSPGEQKDPTFSMPTLTALTLETEQGLSDGASISGLTHQDGVLENYSRPLFKDPEPGPSPLSSKAGMLTRPTDDTALEDTPMGLEREETLSTEDLPLLFEPLDDAEAMVTLPPGGSLPALHPSHGLQQEAELVDIETTDANRTLSEDSFPALPDLPSMAWQMSGSEITDAVSSPVLLSLTVPPSGSPLKNRSPDSDENGLADTATEPHPIFIEAPPPIATGPTFLTTVAKATGLPGPKPKSGLEELEYEEEHDEDEEDEDTDDSEEEESQEEETEALMPAPTPPAYSHVPRPPLWVQRNHGLVRSWVEKIRDEAGYVSGMLAPVGIGIAGALFILGILYSIRAVHRKRRNNIKQQRRKQREMTSRQDQAMLLADSSEDEL</sequence>
<name>A0A8T2P863_9TELE</name>
<dbReference type="InterPro" id="IPR031524">
    <property type="entry name" value="ARMH4"/>
</dbReference>
<feature type="compositionally biased region" description="Acidic residues" evidence="1">
    <location>
        <begin position="655"/>
        <end position="686"/>
    </location>
</feature>
<comment type="caution">
    <text evidence="3">The sequence shown here is derived from an EMBL/GenBank/DDBJ whole genome shotgun (WGS) entry which is preliminary data.</text>
</comment>
<feature type="region of interest" description="Disordered" evidence="1">
    <location>
        <begin position="274"/>
        <end position="312"/>
    </location>
</feature>
<feature type="region of interest" description="Disordered" evidence="1">
    <location>
        <begin position="211"/>
        <end position="235"/>
    </location>
</feature>